<protein>
    <submittedName>
        <fullName evidence="9">Drug/metabolite transporter (DMT)-like permease</fullName>
    </submittedName>
</protein>
<gene>
    <name evidence="9" type="ORF">J2W91_005304</name>
</gene>
<evidence type="ECO:0000256" key="4">
    <source>
        <dbReference type="ARBA" id="ARBA00022692"/>
    </source>
</evidence>
<dbReference type="SUPFAM" id="SSF103481">
    <property type="entry name" value="Multidrug resistance efflux transporter EmrE"/>
    <property type="match status" value="2"/>
</dbReference>
<dbReference type="Proteomes" id="UP001254832">
    <property type="component" value="Unassembled WGS sequence"/>
</dbReference>
<evidence type="ECO:0000313" key="10">
    <source>
        <dbReference type="Proteomes" id="UP001254832"/>
    </source>
</evidence>
<evidence type="ECO:0000256" key="3">
    <source>
        <dbReference type="ARBA" id="ARBA00022475"/>
    </source>
</evidence>
<dbReference type="Gene3D" id="1.10.3730.20">
    <property type="match status" value="1"/>
</dbReference>
<organism evidence="9 10">
    <name type="scientific">Paenibacillus amylolyticus</name>
    <dbReference type="NCBI Taxonomy" id="1451"/>
    <lineage>
        <taxon>Bacteria</taxon>
        <taxon>Bacillati</taxon>
        <taxon>Bacillota</taxon>
        <taxon>Bacilli</taxon>
        <taxon>Bacillales</taxon>
        <taxon>Paenibacillaceae</taxon>
        <taxon>Paenibacillus</taxon>
    </lineage>
</organism>
<dbReference type="EMBL" id="JAVDTR010000020">
    <property type="protein sequence ID" value="MDR6726780.1"/>
    <property type="molecule type" value="Genomic_DNA"/>
</dbReference>
<keyword evidence="4 7" id="KW-0812">Transmembrane</keyword>
<feature type="transmembrane region" description="Helical" evidence="7">
    <location>
        <begin position="75"/>
        <end position="96"/>
    </location>
</feature>
<comment type="caution">
    <text evidence="9">The sequence shown here is derived from an EMBL/GenBank/DDBJ whole genome shotgun (WGS) entry which is preliminary data.</text>
</comment>
<feature type="transmembrane region" description="Helical" evidence="7">
    <location>
        <begin position="283"/>
        <end position="302"/>
    </location>
</feature>
<proteinExistence type="inferred from homology"/>
<comment type="similarity">
    <text evidence="2">Belongs to the EamA transporter family.</text>
</comment>
<feature type="transmembrane region" description="Helical" evidence="7">
    <location>
        <begin position="259"/>
        <end position="277"/>
    </location>
</feature>
<feature type="transmembrane region" description="Helical" evidence="7">
    <location>
        <begin position="12"/>
        <end position="30"/>
    </location>
</feature>
<feature type="transmembrane region" description="Helical" evidence="7">
    <location>
        <begin position="133"/>
        <end position="153"/>
    </location>
</feature>
<evidence type="ECO:0000256" key="1">
    <source>
        <dbReference type="ARBA" id="ARBA00004651"/>
    </source>
</evidence>
<evidence type="ECO:0000259" key="8">
    <source>
        <dbReference type="Pfam" id="PF00892"/>
    </source>
</evidence>
<dbReference type="InterPro" id="IPR037185">
    <property type="entry name" value="EmrE-like"/>
</dbReference>
<dbReference type="Pfam" id="PF00892">
    <property type="entry name" value="EamA"/>
    <property type="match status" value="2"/>
</dbReference>
<feature type="transmembrane region" description="Helical" evidence="7">
    <location>
        <begin position="188"/>
        <end position="206"/>
    </location>
</feature>
<dbReference type="PANTHER" id="PTHR32322">
    <property type="entry name" value="INNER MEMBRANE TRANSPORTER"/>
    <property type="match status" value="1"/>
</dbReference>
<evidence type="ECO:0000256" key="7">
    <source>
        <dbReference type="SAM" id="Phobius"/>
    </source>
</evidence>
<evidence type="ECO:0000256" key="5">
    <source>
        <dbReference type="ARBA" id="ARBA00022989"/>
    </source>
</evidence>
<dbReference type="InterPro" id="IPR050638">
    <property type="entry name" value="AA-Vitamin_Transporters"/>
</dbReference>
<feature type="domain" description="EamA" evidence="8">
    <location>
        <begin position="157"/>
        <end position="299"/>
    </location>
</feature>
<dbReference type="PANTHER" id="PTHR32322:SF18">
    <property type="entry name" value="S-ADENOSYLMETHIONINE_S-ADENOSYLHOMOCYSTEINE TRANSPORTER"/>
    <property type="match status" value="1"/>
</dbReference>
<evidence type="ECO:0000256" key="2">
    <source>
        <dbReference type="ARBA" id="ARBA00007362"/>
    </source>
</evidence>
<evidence type="ECO:0000313" key="9">
    <source>
        <dbReference type="EMBL" id="MDR6726780.1"/>
    </source>
</evidence>
<reference evidence="9" key="1">
    <citation type="submission" date="2023-07" db="EMBL/GenBank/DDBJ databases">
        <title>Sorghum-associated microbial communities from plants grown in Nebraska, USA.</title>
        <authorList>
            <person name="Schachtman D."/>
        </authorList>
    </citation>
    <scope>NUCLEOTIDE SEQUENCE</scope>
    <source>
        <strain evidence="9">BE80</strain>
    </source>
</reference>
<feature type="transmembrane region" description="Helical" evidence="7">
    <location>
        <begin position="226"/>
        <end position="247"/>
    </location>
</feature>
<dbReference type="RefSeq" id="WP_056699795.1">
    <property type="nucleotide sequence ID" value="NZ_JAVDTR010000020.1"/>
</dbReference>
<feature type="transmembrane region" description="Helical" evidence="7">
    <location>
        <begin position="159"/>
        <end position="176"/>
    </location>
</feature>
<sequence>MKQSPTRTQGLAYMAAVVYAAIIGLSFLFAKMTVNIAHPIDVLAHRFALSLLVVSIPVVFGWIRIKLTWQDLLRIIPLGLLSPVLFFAFQTFGLVSSNSSEAGIIQAMAPVFTLILASVFLKERTTTMQKLFLMLSVAGVIYIFLMKGTAMSLGNFKGIALLLLSTICFAGYGVLARPLTQKYKPMELTWVTLMVGAIVFNVTSVIRHTSVGTLSDYIKPLGDASYLGSIAYLAILSTMFSTLLASYALTHLEASQMSVFSNLSTLISIAGGAWILHEPVSGYHFIGALLIIAGVLGTNMSGRKRSLEAKPRA</sequence>
<accession>A0AAP5H5N7</accession>
<dbReference type="GO" id="GO:0005886">
    <property type="term" value="C:plasma membrane"/>
    <property type="evidence" value="ECO:0007669"/>
    <property type="project" value="UniProtKB-SubCell"/>
</dbReference>
<feature type="transmembrane region" description="Helical" evidence="7">
    <location>
        <begin position="42"/>
        <end position="63"/>
    </location>
</feature>
<dbReference type="InterPro" id="IPR000620">
    <property type="entry name" value="EamA_dom"/>
</dbReference>
<comment type="subcellular location">
    <subcellularLocation>
        <location evidence="1">Cell membrane</location>
        <topology evidence="1">Multi-pass membrane protein</topology>
    </subcellularLocation>
</comment>
<name>A0AAP5H5N7_PAEAM</name>
<feature type="transmembrane region" description="Helical" evidence="7">
    <location>
        <begin position="102"/>
        <end position="121"/>
    </location>
</feature>
<dbReference type="AlphaFoldDB" id="A0AAP5H5N7"/>
<evidence type="ECO:0000256" key="6">
    <source>
        <dbReference type="ARBA" id="ARBA00023136"/>
    </source>
</evidence>
<keyword evidence="3" id="KW-1003">Cell membrane</keyword>
<keyword evidence="6 7" id="KW-0472">Membrane</keyword>
<feature type="domain" description="EamA" evidence="8">
    <location>
        <begin position="12"/>
        <end position="144"/>
    </location>
</feature>
<keyword evidence="5 7" id="KW-1133">Transmembrane helix</keyword>